<dbReference type="GO" id="GO:0003007">
    <property type="term" value="P:heart morphogenesis"/>
    <property type="evidence" value="ECO:0007669"/>
    <property type="project" value="TreeGrafter"/>
</dbReference>
<feature type="region of interest" description="Disordered" evidence="8">
    <location>
        <begin position="526"/>
        <end position="568"/>
    </location>
</feature>
<organism evidence="11 12">
    <name type="scientific">Gambusia affinis</name>
    <name type="common">Western mosquitofish</name>
    <name type="synonym">Heterandria affinis</name>
    <dbReference type="NCBI Taxonomy" id="33528"/>
    <lineage>
        <taxon>Eukaryota</taxon>
        <taxon>Metazoa</taxon>
        <taxon>Chordata</taxon>
        <taxon>Craniata</taxon>
        <taxon>Vertebrata</taxon>
        <taxon>Euteleostomi</taxon>
        <taxon>Actinopterygii</taxon>
        <taxon>Neopterygii</taxon>
        <taxon>Teleostei</taxon>
        <taxon>Neoteleostei</taxon>
        <taxon>Acanthomorphata</taxon>
        <taxon>Ovalentaria</taxon>
        <taxon>Atherinomorphae</taxon>
        <taxon>Cyprinodontiformes</taxon>
        <taxon>Poeciliidae</taxon>
        <taxon>Poeciliinae</taxon>
        <taxon>Gambusia</taxon>
    </lineage>
</organism>
<feature type="compositionally biased region" description="Polar residues" evidence="8">
    <location>
        <begin position="526"/>
        <end position="546"/>
    </location>
</feature>
<keyword evidence="5" id="KW-0238">DNA-binding</keyword>
<keyword evidence="7" id="KW-0539">Nucleus</keyword>
<feature type="compositionally biased region" description="Basic and acidic residues" evidence="8">
    <location>
        <begin position="299"/>
        <end position="309"/>
    </location>
</feature>
<evidence type="ECO:0000256" key="6">
    <source>
        <dbReference type="ARBA" id="ARBA00023163"/>
    </source>
</evidence>
<evidence type="ECO:0000259" key="10">
    <source>
        <dbReference type="PROSITE" id="PS50888"/>
    </source>
</evidence>
<dbReference type="PROSITE" id="PS50888">
    <property type="entry name" value="BHLH"/>
    <property type="match status" value="2"/>
</dbReference>
<comment type="subcellular location">
    <subcellularLocation>
        <location evidence="1">Nucleus</location>
    </subcellularLocation>
</comment>
<keyword evidence="6" id="KW-0804">Transcription</keyword>
<evidence type="ECO:0000313" key="11">
    <source>
        <dbReference type="EMBL" id="PWA29174.1"/>
    </source>
</evidence>
<evidence type="ECO:0000256" key="7">
    <source>
        <dbReference type="ARBA" id="ARBA00023242"/>
    </source>
</evidence>
<evidence type="ECO:0000256" key="1">
    <source>
        <dbReference type="ARBA" id="ARBA00004123"/>
    </source>
</evidence>
<dbReference type="GO" id="GO:0007219">
    <property type="term" value="P:Notch signaling pathway"/>
    <property type="evidence" value="ECO:0007669"/>
    <property type="project" value="UniProtKB-KW"/>
</dbReference>
<feature type="domain" description="BHLH" evidence="10">
    <location>
        <begin position="299"/>
        <end position="353"/>
    </location>
</feature>
<dbReference type="Proteomes" id="UP000250572">
    <property type="component" value="Unassembled WGS sequence"/>
</dbReference>
<dbReference type="GO" id="GO:0005634">
    <property type="term" value="C:nucleus"/>
    <property type="evidence" value="ECO:0007669"/>
    <property type="project" value="UniProtKB-SubCell"/>
</dbReference>
<dbReference type="InterPro" id="IPR011598">
    <property type="entry name" value="bHLH_dom"/>
</dbReference>
<dbReference type="InterPro" id="IPR036638">
    <property type="entry name" value="HLH_DNA-bd_sf"/>
</dbReference>
<reference evidence="11 12" key="1">
    <citation type="journal article" date="2018" name="G3 (Bethesda)">
        <title>A High-Quality Reference Genome for the Invasive Mosquitofish Gambusia affinis Using a Chicago Library.</title>
        <authorList>
            <person name="Hoffberg S.L."/>
            <person name="Troendle N.J."/>
            <person name="Glenn T.C."/>
            <person name="Mahmud O."/>
            <person name="Louha S."/>
            <person name="Chalopin D."/>
            <person name="Bennetzen J.L."/>
            <person name="Mauricio R."/>
        </authorList>
    </citation>
    <scope>NUCLEOTIDE SEQUENCE [LARGE SCALE GENOMIC DNA]</scope>
    <source>
        <strain evidence="11">NE01/NJP1002.9</strain>
        <tissue evidence="11">Muscle</tissue>
    </source>
</reference>
<dbReference type="Pfam" id="PF00010">
    <property type="entry name" value="HLH"/>
    <property type="match status" value="2"/>
</dbReference>
<evidence type="ECO:0000256" key="5">
    <source>
        <dbReference type="ARBA" id="ARBA00023125"/>
    </source>
</evidence>
<dbReference type="GO" id="GO:0000978">
    <property type="term" value="F:RNA polymerase II cis-regulatory region sequence-specific DNA binding"/>
    <property type="evidence" value="ECO:0007669"/>
    <property type="project" value="TreeGrafter"/>
</dbReference>
<evidence type="ECO:0000256" key="2">
    <source>
        <dbReference type="ARBA" id="ARBA00022473"/>
    </source>
</evidence>
<dbReference type="SUPFAM" id="SSF101576">
    <property type="entry name" value="Supernatant protein factor (SPF), C-terminal domain"/>
    <property type="match status" value="1"/>
</dbReference>
<feature type="region of interest" description="Disordered" evidence="8">
    <location>
        <begin position="251"/>
        <end position="309"/>
    </location>
</feature>
<dbReference type="PROSITE" id="PS50866">
    <property type="entry name" value="GOLD"/>
    <property type="match status" value="1"/>
</dbReference>
<evidence type="ECO:0008006" key="13">
    <source>
        <dbReference type="Google" id="ProtNLM"/>
    </source>
</evidence>
<feature type="compositionally biased region" description="Basic residues" evidence="8">
    <location>
        <begin position="550"/>
        <end position="562"/>
    </location>
</feature>
<dbReference type="Pfam" id="PF01105">
    <property type="entry name" value="EMP24_GP25L"/>
    <property type="match status" value="1"/>
</dbReference>
<dbReference type="EMBL" id="NHOQ01000682">
    <property type="protein sequence ID" value="PWA29174.1"/>
    <property type="molecule type" value="Genomic_DNA"/>
</dbReference>
<sequence>MGCVSKVCQQANRRTPAVGRNFDWLEMSQFFVMRGSEGPAGTMIPEQLKISCMDGALVFGTELTFELPDNDKQCFYEELYKDVKFDIDFQVISGGNYDVDCFVTDPQNNVLYNERKKQYDSFSHTTAMEGIYKVCFSNEFSTFTHKIVYMDFRHGEEQPLLEKMSRSTALTQLESSCVAIHEVLKVVADSQTWYRLREAQDRTKAEHLFERVTYWSIGETVLLFVIGVGQYQWSSDTDLSSISSPETLSPVLSMDSSLSPNYQQPPQSTPKAAKCLKSSPCSLPGRGRKTGRSTRIRSKQRESASEKEKLRMRDLTKALHHLRSYLPPSVAPVGQTLTKIETLRLTIRYISYLSAQLGLSEEVLFQRREQVDTSASDPSSPDLISYFQNSSAGEHMQNQNPYPGLCYSQNRPLHSGHCSFGVNQLRMQYAEGPQGEMSVDAALQSPPASQPSCQLQKNSLFFDYDLLLEKSPACDPSSDPGYVSAGGSSLSPTSSVDSFCFSPVSLQALGKEQDALNCFLFSSTLEPQPSQQSDTVLSSRPSSSATVPMKKSRSKYPSKKRQTASEREKLRMRDLTKALHHLRTYLPPSMAPAGQLTKIETLRLAIQYISYLSEELGLRREVLEQRRSSDFVEQAQTLSQFLDQPTAMNTEHLSSLHHSYQDLSAGYFTSEESWNHHEQSKALAFTGQ</sequence>
<evidence type="ECO:0000256" key="8">
    <source>
        <dbReference type="SAM" id="MobiDB-lite"/>
    </source>
</evidence>
<evidence type="ECO:0000313" key="12">
    <source>
        <dbReference type="Proteomes" id="UP000250572"/>
    </source>
</evidence>
<keyword evidence="2" id="KW-0217">Developmental protein</keyword>
<evidence type="ECO:0000256" key="3">
    <source>
        <dbReference type="ARBA" id="ARBA00022976"/>
    </source>
</evidence>
<protein>
    <recommendedName>
        <fullName evidence="13">BHLH domain-containing protein</fullName>
    </recommendedName>
</protein>
<accession>A0A315W0K2</accession>
<feature type="domain" description="BHLH" evidence="10">
    <location>
        <begin position="559"/>
        <end position="612"/>
    </location>
</feature>
<dbReference type="Gene3D" id="4.10.280.10">
    <property type="entry name" value="Helix-loop-helix DNA-binding domain"/>
    <property type="match status" value="2"/>
</dbReference>
<keyword evidence="12" id="KW-1185">Reference proteome</keyword>
<gene>
    <name evidence="11" type="ORF">CCH79_00006178</name>
</gene>
<evidence type="ECO:0000256" key="4">
    <source>
        <dbReference type="ARBA" id="ARBA00023015"/>
    </source>
</evidence>
<dbReference type="GO" id="GO:0000981">
    <property type="term" value="F:DNA-binding transcription factor activity, RNA polymerase II-specific"/>
    <property type="evidence" value="ECO:0007669"/>
    <property type="project" value="TreeGrafter"/>
</dbReference>
<feature type="non-terminal residue" evidence="11">
    <location>
        <position position="688"/>
    </location>
</feature>
<dbReference type="GO" id="GO:0032525">
    <property type="term" value="P:somite rostral/caudal axis specification"/>
    <property type="evidence" value="ECO:0007669"/>
    <property type="project" value="TreeGrafter"/>
</dbReference>
<dbReference type="PANTHER" id="PTHR20937">
    <property type="entry name" value="IP14615P"/>
    <property type="match status" value="1"/>
</dbReference>
<dbReference type="PANTHER" id="PTHR20937:SF18">
    <property type="entry name" value="BHLH TRANSCRIPTION FACTOR MESP-B-RELATED"/>
    <property type="match status" value="1"/>
</dbReference>
<evidence type="ECO:0000259" key="9">
    <source>
        <dbReference type="PROSITE" id="PS50866"/>
    </source>
</evidence>
<dbReference type="SUPFAM" id="SSF47459">
    <property type="entry name" value="HLH, helix-loop-helix DNA-binding domain"/>
    <property type="match status" value="2"/>
</dbReference>
<feature type="compositionally biased region" description="Basic residues" evidence="8">
    <location>
        <begin position="286"/>
        <end position="298"/>
    </location>
</feature>
<dbReference type="FunFam" id="4.10.280.10:FF:000047">
    <property type="entry name" value="mesoderm posterior protein 1"/>
    <property type="match status" value="1"/>
</dbReference>
<dbReference type="AlphaFoldDB" id="A0A315W0K2"/>
<dbReference type="GO" id="GO:0046983">
    <property type="term" value="F:protein dimerization activity"/>
    <property type="evidence" value="ECO:0007669"/>
    <property type="project" value="InterPro"/>
</dbReference>
<comment type="caution">
    <text evidence="11">The sequence shown here is derived from an EMBL/GenBank/DDBJ whole genome shotgun (WGS) entry which is preliminary data.</text>
</comment>
<dbReference type="InterPro" id="IPR040259">
    <property type="entry name" value="Mesogenin/MesP"/>
</dbReference>
<keyword evidence="3" id="KW-0914">Notch signaling pathway</keyword>
<feature type="compositionally biased region" description="Polar residues" evidence="8">
    <location>
        <begin position="254"/>
        <end position="270"/>
    </location>
</feature>
<dbReference type="GO" id="GO:0001707">
    <property type="term" value="P:mesoderm formation"/>
    <property type="evidence" value="ECO:0007669"/>
    <property type="project" value="TreeGrafter"/>
</dbReference>
<dbReference type="CDD" id="cd18938">
    <property type="entry name" value="bHLH_TS_Mesp"/>
    <property type="match status" value="1"/>
</dbReference>
<dbReference type="STRING" id="33528.ENSGAFP00000013827"/>
<dbReference type="SMART" id="SM00353">
    <property type="entry name" value="HLH"/>
    <property type="match status" value="2"/>
</dbReference>
<feature type="domain" description="GOLD" evidence="9">
    <location>
        <begin position="72"/>
        <end position="154"/>
    </location>
</feature>
<dbReference type="InterPro" id="IPR036598">
    <property type="entry name" value="GOLD_dom_sf"/>
</dbReference>
<keyword evidence="4" id="KW-0805">Transcription regulation</keyword>
<name>A0A315W0K2_GAMAF</name>
<dbReference type="InterPro" id="IPR009038">
    <property type="entry name" value="GOLD_dom"/>
</dbReference>
<dbReference type="SMART" id="SM01190">
    <property type="entry name" value="EMP24_GP25L"/>
    <property type="match status" value="1"/>
</dbReference>
<proteinExistence type="predicted"/>